<protein>
    <submittedName>
        <fullName evidence="1">Uncharacterized protein</fullName>
    </submittedName>
</protein>
<dbReference type="SUPFAM" id="SSF47789">
    <property type="entry name" value="C-terminal domain of RNA polymerase alpha subunit"/>
    <property type="match status" value="1"/>
</dbReference>
<name>A0A4U9UAF2_9SPHI</name>
<dbReference type="Proteomes" id="UP000308196">
    <property type="component" value="Chromosome"/>
</dbReference>
<reference evidence="1 2" key="1">
    <citation type="submission" date="2019-05" db="EMBL/GenBank/DDBJ databases">
        <authorList>
            <consortium name="Pathogen Informatics"/>
        </authorList>
    </citation>
    <scope>NUCLEOTIDE SEQUENCE [LARGE SCALE GENOMIC DNA]</scope>
    <source>
        <strain evidence="1 2">NCTC11429</strain>
    </source>
</reference>
<evidence type="ECO:0000313" key="1">
    <source>
        <dbReference type="EMBL" id="VTR29533.1"/>
    </source>
</evidence>
<dbReference type="KEGG" id="stha:NCTC11429_00445"/>
<organism evidence="1 2">
    <name type="scientific">Sphingobacterium thalpophilum</name>
    <dbReference type="NCBI Taxonomy" id="259"/>
    <lineage>
        <taxon>Bacteria</taxon>
        <taxon>Pseudomonadati</taxon>
        <taxon>Bacteroidota</taxon>
        <taxon>Sphingobacteriia</taxon>
        <taxon>Sphingobacteriales</taxon>
        <taxon>Sphingobacteriaceae</taxon>
        <taxon>Sphingobacterium</taxon>
    </lineage>
</organism>
<sequence length="72" mass="8613">MTSTDIFLTQIQSDVEFIQRAKRMGLETLGDIMDIKLPDLRKKKDFTYLWYADLLAMLDKRGLLEEFERRQL</sequence>
<dbReference type="AlphaFoldDB" id="A0A4U9UAF2"/>
<accession>A0A4U9UAF2</accession>
<dbReference type="GeneID" id="78461260"/>
<dbReference type="EMBL" id="LR590484">
    <property type="protein sequence ID" value="VTR29533.1"/>
    <property type="molecule type" value="Genomic_DNA"/>
</dbReference>
<evidence type="ECO:0000313" key="2">
    <source>
        <dbReference type="Proteomes" id="UP000308196"/>
    </source>
</evidence>
<gene>
    <name evidence="1" type="ORF">NCTC11429_00445</name>
</gene>
<proteinExistence type="predicted"/>
<dbReference type="RefSeq" id="WP_028069958.1">
    <property type="nucleotide sequence ID" value="NZ_LR590484.1"/>
</dbReference>